<evidence type="ECO:0000256" key="3">
    <source>
        <dbReference type="ARBA" id="ARBA00013205"/>
    </source>
</evidence>
<reference evidence="13" key="1">
    <citation type="submission" date="2020-12" db="EMBL/GenBank/DDBJ databases">
        <title>Metabolic potential, ecology and presence of endohyphal bacteria is reflected in genomic diversity of Mucoromycotina.</title>
        <authorList>
            <person name="Muszewska A."/>
            <person name="Okrasinska A."/>
            <person name="Steczkiewicz K."/>
            <person name="Drgas O."/>
            <person name="Orlowska M."/>
            <person name="Perlinska-Lenart U."/>
            <person name="Aleksandrzak-Piekarczyk T."/>
            <person name="Szatraj K."/>
            <person name="Zielenkiewicz U."/>
            <person name="Pilsyk S."/>
            <person name="Malc E."/>
            <person name="Mieczkowski P."/>
            <person name="Kruszewska J.S."/>
            <person name="Biernat P."/>
            <person name="Pawlowska J."/>
        </authorList>
    </citation>
    <scope>NUCLEOTIDE SEQUENCE</scope>
    <source>
        <strain evidence="13">WA0000017839</strain>
    </source>
</reference>
<dbReference type="Gene3D" id="2.40.70.10">
    <property type="entry name" value="Acid Proteases"/>
    <property type="match status" value="2"/>
</dbReference>
<evidence type="ECO:0000313" key="13">
    <source>
        <dbReference type="EMBL" id="KAG2210492.1"/>
    </source>
</evidence>
<protein>
    <recommendedName>
        <fullName evidence="3">rhizopuspepsin</fullName>
        <ecNumber evidence="3">3.4.23.21</ecNumber>
    </recommendedName>
</protein>
<organism evidence="13 14">
    <name type="scientific">Mucor saturninus</name>
    <dbReference type="NCBI Taxonomy" id="64648"/>
    <lineage>
        <taxon>Eukaryota</taxon>
        <taxon>Fungi</taxon>
        <taxon>Fungi incertae sedis</taxon>
        <taxon>Mucoromycota</taxon>
        <taxon>Mucoromycotina</taxon>
        <taxon>Mucoromycetes</taxon>
        <taxon>Mucorales</taxon>
        <taxon>Mucorineae</taxon>
        <taxon>Mucoraceae</taxon>
        <taxon>Mucor</taxon>
    </lineage>
</organism>
<evidence type="ECO:0000256" key="5">
    <source>
        <dbReference type="ARBA" id="ARBA00022729"/>
    </source>
</evidence>
<dbReference type="PROSITE" id="PS51767">
    <property type="entry name" value="PEPTIDASE_A1"/>
    <property type="match status" value="1"/>
</dbReference>
<evidence type="ECO:0000256" key="8">
    <source>
        <dbReference type="PIRSR" id="PIRSR601461-1"/>
    </source>
</evidence>
<evidence type="ECO:0000256" key="1">
    <source>
        <dbReference type="ARBA" id="ARBA00001130"/>
    </source>
</evidence>
<keyword evidence="5 11" id="KW-0732">Signal</keyword>
<dbReference type="SUPFAM" id="SSF50630">
    <property type="entry name" value="Acid proteases"/>
    <property type="match status" value="1"/>
</dbReference>
<comment type="similarity">
    <text evidence="2 10">Belongs to the peptidase A1 family.</text>
</comment>
<proteinExistence type="inferred from homology"/>
<accession>A0A8H7RHQ4</accession>
<feature type="disulfide bond" evidence="9">
    <location>
        <begin position="113"/>
        <end position="117"/>
    </location>
</feature>
<comment type="caution">
    <text evidence="13">The sequence shown here is derived from an EMBL/GenBank/DDBJ whole genome shotgun (WGS) entry which is preliminary data.</text>
</comment>
<evidence type="ECO:0000256" key="7">
    <source>
        <dbReference type="ARBA" id="ARBA00022801"/>
    </source>
</evidence>
<dbReference type="InterPro" id="IPR001969">
    <property type="entry name" value="Aspartic_peptidase_AS"/>
</dbReference>
<sequence>MVNSFGLFLSSALVLCLLKPVLTEPLNVGLESTQSRPMNTPERVKRALAKYNINDEKINARVRSAGGGASIELSSAYVDIEYLGYIHIGTPPQKFNMDFDTGSSDIWIPSMACGNSCGSHRRYDSTLSSTYESGANKTWALHYGDGSSVIGNTARDTVHLGNISQPGQLIGLVSKETAQFATDRFLDGIFGLGFPPLAFTGINNSIVEDLHWSGTIPAPIVSFHLGHYRDGGKGEILFGDMNADHFEGELKYVPVTIKKYWQVDLTNVMVDGNPILNKTLPAIVDTGTTLIIVPAYIAKEIHAKIPGAEYSPMYGWRIPCSFGEQTTEETIIFQLGQEEFPIPLRDFVRAKTSPSSGDVQMCYSGIAQANTPLIILGDTFLRSFYSVFDFGNARIGLARSKA</sequence>
<evidence type="ECO:0000256" key="2">
    <source>
        <dbReference type="ARBA" id="ARBA00007447"/>
    </source>
</evidence>
<dbReference type="Proteomes" id="UP000603453">
    <property type="component" value="Unassembled WGS sequence"/>
</dbReference>
<keyword evidence="14" id="KW-1185">Reference proteome</keyword>
<dbReference type="EMBL" id="JAEPRD010000011">
    <property type="protein sequence ID" value="KAG2210492.1"/>
    <property type="molecule type" value="Genomic_DNA"/>
</dbReference>
<dbReference type="InterPro" id="IPR001461">
    <property type="entry name" value="Aspartic_peptidase_A1"/>
</dbReference>
<dbReference type="PANTHER" id="PTHR47966">
    <property type="entry name" value="BETA-SITE APP-CLEAVING ENZYME, ISOFORM A-RELATED"/>
    <property type="match status" value="1"/>
</dbReference>
<comment type="catalytic activity">
    <reaction evidence="1">
        <text>Hydrolysis of proteins with broad specificity similar to that of pepsin A, preferring hydrophobic residues at P1 and P1'. Clots milk and activates trypsinogen. Does not cleave 4-Gln-|-His-5, but does cleave 10-His-|-Leu-11 and 12-Val-|-Glu-13 in B chain of insulin.</text>
        <dbReference type="EC" id="3.4.23.21"/>
    </reaction>
</comment>
<dbReference type="OrthoDB" id="15189at2759"/>
<keyword evidence="4 10" id="KW-0645">Protease</keyword>
<evidence type="ECO:0000256" key="4">
    <source>
        <dbReference type="ARBA" id="ARBA00022670"/>
    </source>
</evidence>
<evidence type="ECO:0000256" key="11">
    <source>
        <dbReference type="SAM" id="SignalP"/>
    </source>
</evidence>
<keyword evidence="9" id="KW-1015">Disulfide bond</keyword>
<keyword evidence="6 10" id="KW-0064">Aspartyl protease</keyword>
<dbReference type="GO" id="GO:0004190">
    <property type="term" value="F:aspartic-type endopeptidase activity"/>
    <property type="evidence" value="ECO:0007669"/>
    <property type="project" value="UniProtKB-KW"/>
</dbReference>
<dbReference type="PRINTS" id="PR00792">
    <property type="entry name" value="PEPSIN"/>
</dbReference>
<dbReference type="CDD" id="cd05471">
    <property type="entry name" value="pepsin_like"/>
    <property type="match status" value="1"/>
</dbReference>
<dbReference type="PANTHER" id="PTHR47966:SF51">
    <property type="entry name" value="BETA-SITE APP-CLEAVING ENZYME, ISOFORM A-RELATED"/>
    <property type="match status" value="1"/>
</dbReference>
<dbReference type="InterPro" id="IPR021109">
    <property type="entry name" value="Peptidase_aspartic_dom_sf"/>
</dbReference>
<feature type="signal peptide" evidence="11">
    <location>
        <begin position="1"/>
        <end position="23"/>
    </location>
</feature>
<dbReference type="EC" id="3.4.23.21" evidence="3"/>
<feature type="chain" id="PRO_5033986525" description="rhizopuspepsin" evidence="11">
    <location>
        <begin position="24"/>
        <end position="402"/>
    </location>
</feature>
<dbReference type="GO" id="GO:0006508">
    <property type="term" value="P:proteolysis"/>
    <property type="evidence" value="ECO:0007669"/>
    <property type="project" value="UniProtKB-KW"/>
</dbReference>
<gene>
    <name evidence="13" type="ORF">INT47_002434</name>
</gene>
<dbReference type="PROSITE" id="PS00141">
    <property type="entry name" value="ASP_PROTEASE"/>
    <property type="match status" value="2"/>
</dbReference>
<dbReference type="AlphaFoldDB" id="A0A8H7RHQ4"/>
<dbReference type="InterPro" id="IPR034164">
    <property type="entry name" value="Pepsin-like_dom"/>
</dbReference>
<name>A0A8H7RHQ4_9FUNG</name>
<evidence type="ECO:0000259" key="12">
    <source>
        <dbReference type="PROSITE" id="PS51767"/>
    </source>
</evidence>
<feature type="active site" evidence="8">
    <location>
        <position position="285"/>
    </location>
</feature>
<keyword evidence="7 10" id="KW-0378">Hydrolase</keyword>
<dbReference type="InterPro" id="IPR033121">
    <property type="entry name" value="PEPTIDASE_A1"/>
</dbReference>
<dbReference type="FunFam" id="2.40.70.10:FF:000115">
    <property type="entry name" value="Lysosomal aspartic protease"/>
    <property type="match status" value="1"/>
</dbReference>
<feature type="domain" description="Peptidase A1" evidence="12">
    <location>
        <begin position="82"/>
        <end position="398"/>
    </location>
</feature>
<evidence type="ECO:0000313" key="14">
    <source>
        <dbReference type="Proteomes" id="UP000603453"/>
    </source>
</evidence>
<dbReference type="Pfam" id="PF00026">
    <property type="entry name" value="Asp"/>
    <property type="match status" value="1"/>
</dbReference>
<evidence type="ECO:0000256" key="9">
    <source>
        <dbReference type="PIRSR" id="PIRSR601461-2"/>
    </source>
</evidence>
<evidence type="ECO:0000256" key="6">
    <source>
        <dbReference type="ARBA" id="ARBA00022750"/>
    </source>
</evidence>
<evidence type="ECO:0000256" key="10">
    <source>
        <dbReference type="RuleBase" id="RU000454"/>
    </source>
</evidence>
<feature type="active site" evidence="8">
    <location>
        <position position="100"/>
    </location>
</feature>